<evidence type="ECO:0000313" key="2">
    <source>
        <dbReference type="EMBL" id="RZR70690.1"/>
    </source>
</evidence>
<dbReference type="Proteomes" id="UP000290560">
    <property type="component" value="Unassembled WGS sequence"/>
</dbReference>
<dbReference type="EMBL" id="KV875453">
    <property type="protein sequence ID" value="RZR70690.1"/>
    <property type="molecule type" value="Genomic_DNA"/>
</dbReference>
<protein>
    <submittedName>
        <fullName evidence="2">Uncharacterized protein</fullName>
    </submittedName>
</protein>
<reference evidence="2" key="1">
    <citation type="journal article" date="2018" name="Data Brief">
        <title>Genome sequence data from 17 accessions of Ensete ventricosum, a staple food crop for millions in Ethiopia.</title>
        <authorList>
            <person name="Yemataw Z."/>
            <person name="Muzemil S."/>
            <person name="Ambachew D."/>
            <person name="Tripathi L."/>
            <person name="Tesfaye K."/>
            <person name="Chala A."/>
            <person name="Farbos A."/>
            <person name="O'Neill P."/>
            <person name="Moore K."/>
            <person name="Grant M."/>
            <person name="Studholme D.J."/>
        </authorList>
    </citation>
    <scope>NUCLEOTIDE SEQUENCE [LARGE SCALE GENOMIC DNA]</scope>
    <source>
        <tissue evidence="2">Leaf</tissue>
    </source>
</reference>
<feature type="region of interest" description="Disordered" evidence="1">
    <location>
        <begin position="16"/>
        <end position="104"/>
    </location>
</feature>
<accession>A0A445M8X1</accession>
<sequence>MQTWLILAIYEGCQRFPPGDRGSAAQEPSFPSEVPEVPAGATARAAAEPTPKQSVVGSMASSEDPARPQKRVKMTLGRHKSWRGEGGSQSHLKGKEPTASRGESTLPEYRCQWGALKSSPRIWQDGVAAAKFGRGVLHPQLAKELYAFPSEVLIDRAAKAMVWVSHTTPFSVESCSFLTCLFLEQNHHYMLALFDCVYDTGHLITIMDYRAVGFKKEIEDLKSEAGPEAIAVAER</sequence>
<organism evidence="2">
    <name type="scientific">Ensete ventricosum</name>
    <name type="common">Abyssinian banana</name>
    <name type="synonym">Musa ensete</name>
    <dbReference type="NCBI Taxonomy" id="4639"/>
    <lineage>
        <taxon>Eukaryota</taxon>
        <taxon>Viridiplantae</taxon>
        <taxon>Streptophyta</taxon>
        <taxon>Embryophyta</taxon>
        <taxon>Tracheophyta</taxon>
        <taxon>Spermatophyta</taxon>
        <taxon>Magnoliopsida</taxon>
        <taxon>Liliopsida</taxon>
        <taxon>Zingiberales</taxon>
        <taxon>Musaceae</taxon>
        <taxon>Ensete</taxon>
    </lineage>
</organism>
<name>A0A445M8X1_ENSVE</name>
<feature type="compositionally biased region" description="Polar residues" evidence="1">
    <location>
        <begin position="52"/>
        <end position="61"/>
    </location>
</feature>
<feature type="compositionally biased region" description="Basic residues" evidence="1">
    <location>
        <begin position="68"/>
        <end position="81"/>
    </location>
</feature>
<dbReference type="AlphaFoldDB" id="A0A445M8X1"/>
<evidence type="ECO:0000256" key="1">
    <source>
        <dbReference type="SAM" id="MobiDB-lite"/>
    </source>
</evidence>
<feature type="compositionally biased region" description="Low complexity" evidence="1">
    <location>
        <begin position="27"/>
        <end position="51"/>
    </location>
</feature>
<gene>
    <name evidence="2" type="ORF">BHM03_00001073</name>
</gene>
<proteinExistence type="predicted"/>